<accession>A0A1T4QNZ7</accession>
<dbReference type="InterPro" id="IPR051907">
    <property type="entry name" value="DoxX-like_oxidoreductase"/>
</dbReference>
<dbReference type="GO" id="GO:0005886">
    <property type="term" value="C:plasma membrane"/>
    <property type="evidence" value="ECO:0007669"/>
    <property type="project" value="UniProtKB-SubCell"/>
</dbReference>
<protein>
    <submittedName>
        <fullName evidence="9">Uncharacterized membrane protein YphA, DoxX/SURF4 family</fullName>
    </submittedName>
</protein>
<evidence type="ECO:0000259" key="8">
    <source>
        <dbReference type="SMART" id="SM01117"/>
    </source>
</evidence>
<evidence type="ECO:0000256" key="7">
    <source>
        <dbReference type="SAM" id="Phobius"/>
    </source>
</evidence>
<feature type="transmembrane region" description="Helical" evidence="7">
    <location>
        <begin position="195"/>
        <end position="216"/>
    </location>
</feature>
<dbReference type="Proteomes" id="UP000189933">
    <property type="component" value="Unassembled WGS sequence"/>
</dbReference>
<dbReference type="SMART" id="SM01117">
    <property type="entry name" value="Cyt-b5"/>
    <property type="match status" value="1"/>
</dbReference>
<name>A0A1T4QNZ7_9FIRM</name>
<evidence type="ECO:0000256" key="4">
    <source>
        <dbReference type="ARBA" id="ARBA00022692"/>
    </source>
</evidence>
<comment type="similarity">
    <text evidence="2">Belongs to the DoxX family.</text>
</comment>
<evidence type="ECO:0000313" key="10">
    <source>
        <dbReference type="Proteomes" id="UP000189933"/>
    </source>
</evidence>
<dbReference type="OrthoDB" id="346004at2"/>
<dbReference type="RefSeq" id="WP_159071961.1">
    <property type="nucleotide sequence ID" value="NZ_FUXM01000020.1"/>
</dbReference>
<dbReference type="InterPro" id="IPR036400">
    <property type="entry name" value="Cyt_B5-like_heme/steroid_sf"/>
</dbReference>
<evidence type="ECO:0000256" key="2">
    <source>
        <dbReference type="ARBA" id="ARBA00006679"/>
    </source>
</evidence>
<keyword evidence="4 7" id="KW-0812">Transmembrane</keyword>
<reference evidence="10" key="1">
    <citation type="submission" date="2017-02" db="EMBL/GenBank/DDBJ databases">
        <authorList>
            <person name="Varghese N."/>
            <person name="Submissions S."/>
        </authorList>
    </citation>
    <scope>NUCLEOTIDE SEQUENCE [LARGE SCALE GENOMIC DNA]</scope>
    <source>
        <strain evidence="10">DSM 16521</strain>
    </source>
</reference>
<dbReference type="PANTHER" id="PTHR33452">
    <property type="entry name" value="OXIDOREDUCTASE CATD-RELATED"/>
    <property type="match status" value="1"/>
</dbReference>
<evidence type="ECO:0000256" key="5">
    <source>
        <dbReference type="ARBA" id="ARBA00022989"/>
    </source>
</evidence>
<keyword evidence="3" id="KW-1003">Cell membrane</keyword>
<keyword evidence="10" id="KW-1185">Reference proteome</keyword>
<proteinExistence type="inferred from homology"/>
<dbReference type="InterPro" id="IPR001199">
    <property type="entry name" value="Cyt_B5-like_heme/steroid-bd"/>
</dbReference>
<evidence type="ECO:0000256" key="6">
    <source>
        <dbReference type="ARBA" id="ARBA00023136"/>
    </source>
</evidence>
<dbReference type="SUPFAM" id="SSF55856">
    <property type="entry name" value="Cytochrome b5-like heme/steroid binding domain"/>
    <property type="match status" value="1"/>
</dbReference>
<organism evidence="9 10">
    <name type="scientific">Carboxydocella sporoproducens DSM 16521</name>
    <dbReference type="NCBI Taxonomy" id="1121270"/>
    <lineage>
        <taxon>Bacteria</taxon>
        <taxon>Bacillati</taxon>
        <taxon>Bacillota</taxon>
        <taxon>Clostridia</taxon>
        <taxon>Eubacteriales</taxon>
        <taxon>Clostridiales Family XVI. Incertae Sedis</taxon>
        <taxon>Carboxydocella</taxon>
    </lineage>
</organism>
<dbReference type="Gene3D" id="3.10.120.10">
    <property type="entry name" value="Cytochrome b5-like heme/steroid binding domain"/>
    <property type="match status" value="1"/>
</dbReference>
<dbReference type="PANTHER" id="PTHR33452:SF1">
    <property type="entry name" value="INNER MEMBRANE PROTEIN YPHA-RELATED"/>
    <property type="match status" value="1"/>
</dbReference>
<evidence type="ECO:0000313" key="9">
    <source>
        <dbReference type="EMBL" id="SKA05191.1"/>
    </source>
</evidence>
<dbReference type="Pfam" id="PF00173">
    <property type="entry name" value="Cyt-b5"/>
    <property type="match status" value="1"/>
</dbReference>
<keyword evidence="6 7" id="KW-0472">Membrane</keyword>
<feature type="transmembrane region" description="Helical" evidence="7">
    <location>
        <begin position="93"/>
        <end position="115"/>
    </location>
</feature>
<dbReference type="InterPro" id="IPR032808">
    <property type="entry name" value="DoxX"/>
</dbReference>
<evidence type="ECO:0000256" key="3">
    <source>
        <dbReference type="ARBA" id="ARBA00022475"/>
    </source>
</evidence>
<feature type="domain" description="Cytochrome b5 heme-binding" evidence="8">
    <location>
        <begin position="5"/>
        <end position="74"/>
    </location>
</feature>
<comment type="subcellular location">
    <subcellularLocation>
        <location evidence="1">Cell membrane</location>
        <topology evidence="1">Multi-pass membrane protein</topology>
    </subcellularLocation>
</comment>
<feature type="transmembrane region" description="Helical" evidence="7">
    <location>
        <begin position="135"/>
        <end position="156"/>
    </location>
</feature>
<gene>
    <name evidence="9" type="ORF">SAMN02745885_01728</name>
</gene>
<dbReference type="EMBL" id="FUXM01000020">
    <property type="protein sequence ID" value="SKA05191.1"/>
    <property type="molecule type" value="Genomic_DNA"/>
</dbReference>
<dbReference type="Pfam" id="PF07681">
    <property type="entry name" value="DoxX"/>
    <property type="match status" value="1"/>
</dbReference>
<sequence length="225" mass="24404">MSKTFTLEELKKYNGLKGQPAYVAYKGRVYDVSQVFQNGEHAGVKAGTDLTELLAKSPHDESIFSKVPQVGTLQVKSSCCQKLLAVSEQRADLLLRIGLGTVFFAHGAQKLLGWFGGFGWSGTMGFLTQALGIPAFFAGLAILTEFFGGLAILLGLFTRLAGLGLAITMLVAMFKVHWANGFFLDLKGPADGIEYVFVLFWLAAYFAVKGAGRISLDHLLARRSK</sequence>
<feature type="transmembrane region" description="Helical" evidence="7">
    <location>
        <begin position="163"/>
        <end position="183"/>
    </location>
</feature>
<evidence type="ECO:0000256" key="1">
    <source>
        <dbReference type="ARBA" id="ARBA00004651"/>
    </source>
</evidence>
<dbReference type="AlphaFoldDB" id="A0A1T4QNZ7"/>
<keyword evidence="5 7" id="KW-1133">Transmembrane helix</keyword>